<dbReference type="InterPro" id="IPR058923">
    <property type="entry name" value="RCC1-like_dom"/>
</dbReference>
<dbReference type="PROSITE" id="PS00625">
    <property type="entry name" value="RCC1_1"/>
    <property type="match status" value="1"/>
</dbReference>
<dbReference type="PANTHER" id="PTHR45982">
    <property type="entry name" value="REGULATOR OF CHROMOSOME CONDENSATION"/>
    <property type="match status" value="1"/>
</dbReference>
<dbReference type="Pfam" id="PF25390">
    <property type="entry name" value="WD40_RLD"/>
    <property type="match status" value="1"/>
</dbReference>
<dbReference type="GO" id="GO:0005085">
    <property type="term" value="F:guanyl-nucleotide exchange factor activity"/>
    <property type="evidence" value="ECO:0007669"/>
    <property type="project" value="TreeGrafter"/>
</dbReference>
<reference evidence="6" key="1">
    <citation type="submission" date="2021-03" db="EMBL/GenBank/DDBJ databases">
        <title>Revisited historic fungal species revealed as producer of novel bioactive compounds through whole genome sequencing and comparative genomics.</title>
        <authorList>
            <person name="Vignolle G.A."/>
            <person name="Hochenegger N."/>
            <person name="Mach R.L."/>
            <person name="Mach-Aigner A.R."/>
            <person name="Javad Rahimi M."/>
            <person name="Salim K.A."/>
            <person name="Chan C.M."/>
            <person name="Lim L.B.L."/>
            <person name="Cai F."/>
            <person name="Druzhinina I.S."/>
            <person name="U'Ren J.M."/>
            <person name="Derntl C."/>
        </authorList>
    </citation>
    <scope>NUCLEOTIDE SEQUENCE</scope>
    <source>
        <strain evidence="6">TUCIM 5799</strain>
    </source>
</reference>
<feature type="repeat" description="RCC1" evidence="3">
    <location>
        <begin position="436"/>
        <end position="503"/>
    </location>
</feature>
<keyword evidence="7" id="KW-1185">Reference proteome</keyword>
<feature type="repeat" description="RCC1" evidence="3">
    <location>
        <begin position="319"/>
        <end position="378"/>
    </location>
</feature>
<dbReference type="PROSITE" id="PS00626">
    <property type="entry name" value="RCC1_2"/>
    <property type="match status" value="4"/>
</dbReference>
<protein>
    <recommendedName>
        <fullName evidence="5">RCC1-like domain-containing protein</fullName>
    </recommendedName>
</protein>
<dbReference type="Gene3D" id="2.130.10.30">
    <property type="entry name" value="Regulator of chromosome condensation 1/beta-lactamase-inhibitor protein II"/>
    <property type="match status" value="1"/>
</dbReference>
<feature type="repeat" description="RCC1" evidence="3">
    <location>
        <begin position="262"/>
        <end position="318"/>
    </location>
</feature>
<dbReference type="AlphaFoldDB" id="A0A9P9WTX2"/>
<name>A0A9P9WTX2_9PEZI</name>
<dbReference type="InterPro" id="IPR000408">
    <property type="entry name" value="Reg_chr_condens"/>
</dbReference>
<feature type="repeat" description="RCC1" evidence="3">
    <location>
        <begin position="187"/>
        <end position="261"/>
    </location>
</feature>
<gene>
    <name evidence="6" type="ORF">JX265_002983</name>
</gene>
<evidence type="ECO:0000313" key="6">
    <source>
        <dbReference type="EMBL" id="KAI1878806.1"/>
    </source>
</evidence>
<feature type="repeat" description="RCC1" evidence="3">
    <location>
        <begin position="129"/>
        <end position="186"/>
    </location>
</feature>
<keyword evidence="2" id="KW-0677">Repeat</keyword>
<evidence type="ECO:0000256" key="2">
    <source>
        <dbReference type="ARBA" id="ARBA00022737"/>
    </source>
</evidence>
<dbReference type="PROSITE" id="PS50012">
    <property type="entry name" value="RCC1_3"/>
    <property type="match status" value="6"/>
</dbReference>
<evidence type="ECO:0000256" key="1">
    <source>
        <dbReference type="ARBA" id="ARBA00022658"/>
    </source>
</evidence>
<dbReference type="Proteomes" id="UP000829685">
    <property type="component" value="Unassembled WGS sequence"/>
</dbReference>
<proteinExistence type="predicted"/>
<feature type="domain" description="RCC1-like" evidence="5">
    <location>
        <begin position="130"/>
        <end position="553"/>
    </location>
</feature>
<dbReference type="InterPro" id="IPR009091">
    <property type="entry name" value="RCC1/BLIP-II"/>
</dbReference>
<evidence type="ECO:0000256" key="3">
    <source>
        <dbReference type="PROSITE-ProRule" id="PRU00235"/>
    </source>
</evidence>
<evidence type="ECO:0000256" key="4">
    <source>
        <dbReference type="SAM" id="MobiDB-lite"/>
    </source>
</evidence>
<dbReference type="SUPFAM" id="SSF50985">
    <property type="entry name" value="RCC1/BLIP-II"/>
    <property type="match status" value="1"/>
</dbReference>
<accession>A0A9P9WTX2</accession>
<feature type="compositionally biased region" description="Polar residues" evidence="4">
    <location>
        <begin position="9"/>
        <end position="19"/>
    </location>
</feature>
<evidence type="ECO:0000313" key="7">
    <source>
        <dbReference type="Proteomes" id="UP000829685"/>
    </source>
</evidence>
<dbReference type="PANTHER" id="PTHR45982:SF1">
    <property type="entry name" value="REGULATOR OF CHROMOSOME CONDENSATION"/>
    <property type="match status" value="1"/>
</dbReference>
<feature type="compositionally biased region" description="Low complexity" evidence="4">
    <location>
        <begin position="31"/>
        <end position="47"/>
    </location>
</feature>
<sequence length="561" mass="59674">MSLKKSDTNSKGQGSSAPQGQRRGRSGPIPSKATKSTTSDASVVASSSRKRKFQFYDTEKSRKTRRRAEPISSEPGDDTSTRSATTPTLTATAKQAKTALAKNVVARNVALGPIPTPLRTINRVPTQVLQVIVFGSGECGELGLGPSEKEKLRPFVNPFLAGNGTGAFHVVQLDCGGMHTVALTNDNKIITWGVNDQGALGRNTTWDGGLRDVDAESDSDDENLNPFESTPTQIPADCFPPGTKFVQVAAGDSCSFALTDTGLVYGWGTFLDAEGKPRFIYTDEKLVEVSHEPSLIPGLANITQLACGKNHAIALDQAGNVWAWGVGQKNQLGYHLFESRQYSRRLLESFQPRRVNLRRNKAKYIASGLEHSFAVDQKDNVWAWGLNRFGQAGYAKDAGSDNVCLPYPMKIAGLSGKGVTVLSGGADHSAAVTVDGQCLVWGRIDGGQLGVELDDKQLQDDTLTRRDDRGLPRICLRPVAVPNIGATVYVSCGTGHTIFVNTEGRAYGAGFGSLGQLGIASKDDAKVAERITGAAVKDKTLTWCGAGGLFSMVAAAGEAAP</sequence>
<evidence type="ECO:0000259" key="5">
    <source>
        <dbReference type="Pfam" id="PF25390"/>
    </source>
</evidence>
<dbReference type="EMBL" id="JAFIMR010000005">
    <property type="protein sequence ID" value="KAI1878806.1"/>
    <property type="molecule type" value="Genomic_DNA"/>
</dbReference>
<comment type="caution">
    <text evidence="6">The sequence shown here is derived from an EMBL/GenBank/DDBJ whole genome shotgun (WGS) entry which is preliminary data.</text>
</comment>
<organism evidence="6 7">
    <name type="scientific">Neoarthrinium moseri</name>
    <dbReference type="NCBI Taxonomy" id="1658444"/>
    <lineage>
        <taxon>Eukaryota</taxon>
        <taxon>Fungi</taxon>
        <taxon>Dikarya</taxon>
        <taxon>Ascomycota</taxon>
        <taxon>Pezizomycotina</taxon>
        <taxon>Sordariomycetes</taxon>
        <taxon>Xylariomycetidae</taxon>
        <taxon>Amphisphaeriales</taxon>
        <taxon>Apiosporaceae</taxon>
        <taxon>Neoarthrinium</taxon>
    </lineage>
</organism>
<dbReference type="InterPro" id="IPR051553">
    <property type="entry name" value="Ran_GTPase-activating"/>
</dbReference>
<keyword evidence="1" id="KW-0344">Guanine-nucleotide releasing factor</keyword>
<feature type="repeat" description="RCC1" evidence="3">
    <location>
        <begin position="379"/>
        <end position="435"/>
    </location>
</feature>
<dbReference type="GO" id="GO:0005737">
    <property type="term" value="C:cytoplasm"/>
    <property type="evidence" value="ECO:0007669"/>
    <property type="project" value="TreeGrafter"/>
</dbReference>
<feature type="region of interest" description="Disordered" evidence="4">
    <location>
        <begin position="1"/>
        <end position="88"/>
    </location>
</feature>
<dbReference type="PRINTS" id="PR00633">
    <property type="entry name" value="RCCNDNSATION"/>
</dbReference>